<keyword evidence="2" id="KW-1185">Reference proteome</keyword>
<reference evidence="1" key="1">
    <citation type="submission" date="2021-01" db="EMBL/GenBank/DDBJ databases">
        <title>Adiantum capillus-veneris genome.</title>
        <authorList>
            <person name="Fang Y."/>
            <person name="Liao Q."/>
        </authorList>
    </citation>
    <scope>NUCLEOTIDE SEQUENCE</scope>
    <source>
        <strain evidence="1">H3</strain>
        <tissue evidence="1">Leaf</tissue>
    </source>
</reference>
<evidence type="ECO:0000313" key="1">
    <source>
        <dbReference type="EMBL" id="KAI5080962.1"/>
    </source>
</evidence>
<gene>
    <name evidence="1" type="ORF">GOP47_0004145</name>
</gene>
<proteinExistence type="predicted"/>
<name>A0A9D4ZPA1_ADICA</name>
<comment type="caution">
    <text evidence="1">The sequence shown here is derived from an EMBL/GenBank/DDBJ whole genome shotgun (WGS) entry which is preliminary data.</text>
</comment>
<protein>
    <submittedName>
        <fullName evidence="1">Uncharacterized protein</fullName>
    </submittedName>
</protein>
<sequence length="78" mass="8616">MGSTMLVLGGTLEADGGPKITCPYLQRSVFEPEPPPILNHRFSLPALPPPSPKNKRVCMEVDEALRLRFRIVQGFKAV</sequence>
<dbReference type="AlphaFoldDB" id="A0A9D4ZPA1"/>
<dbReference type="Proteomes" id="UP000886520">
    <property type="component" value="Chromosome 4"/>
</dbReference>
<dbReference type="EMBL" id="JABFUD020000004">
    <property type="protein sequence ID" value="KAI5080962.1"/>
    <property type="molecule type" value="Genomic_DNA"/>
</dbReference>
<accession>A0A9D4ZPA1</accession>
<evidence type="ECO:0000313" key="2">
    <source>
        <dbReference type="Proteomes" id="UP000886520"/>
    </source>
</evidence>
<organism evidence="1 2">
    <name type="scientific">Adiantum capillus-veneris</name>
    <name type="common">Maidenhair fern</name>
    <dbReference type="NCBI Taxonomy" id="13818"/>
    <lineage>
        <taxon>Eukaryota</taxon>
        <taxon>Viridiplantae</taxon>
        <taxon>Streptophyta</taxon>
        <taxon>Embryophyta</taxon>
        <taxon>Tracheophyta</taxon>
        <taxon>Polypodiopsida</taxon>
        <taxon>Polypodiidae</taxon>
        <taxon>Polypodiales</taxon>
        <taxon>Pteridineae</taxon>
        <taxon>Pteridaceae</taxon>
        <taxon>Vittarioideae</taxon>
        <taxon>Adiantum</taxon>
    </lineage>
</organism>